<accession>A0A8S5UUM6</accession>
<protein>
    <submittedName>
        <fullName evidence="1">TFIIB zinc-binding</fullName>
    </submittedName>
</protein>
<name>A0A8S5UUM6_9CAUD</name>
<sequence>MEHLRFCGSLNIACGHASERGFCTLTRCPVVLDEFRAIRGRHGPAGPKGRPGVCPKCNSTEIYWDSKNDVFLCRKCGCSNAGGNMKKSTCRGCGAPIVWIKTTAGKSMPCDAEPVLYKAREGAAGKIVTPNGEVLSCDLDVGPDEATGIGYISHFVTCPQAEQFRRKGAPKDGSHGN</sequence>
<organism evidence="1">
    <name type="scientific">Podoviridae sp. ctIpM11</name>
    <dbReference type="NCBI Taxonomy" id="2825240"/>
    <lineage>
        <taxon>Viruses</taxon>
        <taxon>Duplodnaviria</taxon>
        <taxon>Heunggongvirae</taxon>
        <taxon>Uroviricota</taxon>
        <taxon>Caudoviricetes</taxon>
    </lineage>
</organism>
<evidence type="ECO:0000313" key="1">
    <source>
        <dbReference type="EMBL" id="DAF98098.1"/>
    </source>
</evidence>
<reference evidence="1" key="1">
    <citation type="journal article" date="2021" name="Proc. Natl. Acad. Sci. U.S.A.">
        <title>A Catalog of Tens of Thousands of Viruses from Human Metagenomes Reveals Hidden Associations with Chronic Diseases.</title>
        <authorList>
            <person name="Tisza M.J."/>
            <person name="Buck C.B."/>
        </authorList>
    </citation>
    <scope>NUCLEOTIDE SEQUENCE</scope>
    <source>
        <strain evidence="1">CtIpM11</strain>
    </source>
</reference>
<dbReference type="EMBL" id="BK016142">
    <property type="protein sequence ID" value="DAF98098.1"/>
    <property type="molecule type" value="Genomic_DNA"/>
</dbReference>
<proteinExistence type="predicted"/>